<feature type="transmembrane region" description="Helical" evidence="8">
    <location>
        <begin position="356"/>
        <end position="372"/>
    </location>
</feature>
<evidence type="ECO:0000256" key="3">
    <source>
        <dbReference type="ARBA" id="ARBA00022692"/>
    </source>
</evidence>
<organism evidence="9 10">
    <name type="scientific">Phaedon cochleariae</name>
    <name type="common">Mustard beetle</name>
    <dbReference type="NCBI Taxonomy" id="80249"/>
    <lineage>
        <taxon>Eukaryota</taxon>
        <taxon>Metazoa</taxon>
        <taxon>Ecdysozoa</taxon>
        <taxon>Arthropoda</taxon>
        <taxon>Hexapoda</taxon>
        <taxon>Insecta</taxon>
        <taxon>Pterygota</taxon>
        <taxon>Neoptera</taxon>
        <taxon>Endopterygota</taxon>
        <taxon>Coleoptera</taxon>
        <taxon>Polyphaga</taxon>
        <taxon>Cucujiformia</taxon>
        <taxon>Chrysomeloidea</taxon>
        <taxon>Chrysomelidae</taxon>
        <taxon>Chrysomelinae</taxon>
        <taxon>Chrysomelini</taxon>
        <taxon>Phaedon</taxon>
    </lineage>
</organism>
<evidence type="ECO:0000256" key="6">
    <source>
        <dbReference type="ARBA" id="ARBA00023170"/>
    </source>
</evidence>
<keyword evidence="10" id="KW-1185">Reference proteome</keyword>
<feature type="transmembrane region" description="Helical" evidence="8">
    <location>
        <begin position="443"/>
        <end position="464"/>
    </location>
</feature>
<dbReference type="AlphaFoldDB" id="A0A9P0DR37"/>
<feature type="transmembrane region" description="Helical" evidence="8">
    <location>
        <begin position="549"/>
        <end position="571"/>
    </location>
</feature>
<feature type="transmembrane region" description="Helical" evidence="8">
    <location>
        <begin position="155"/>
        <end position="176"/>
    </location>
</feature>
<keyword evidence="5 8" id="KW-0472">Membrane</keyword>
<evidence type="ECO:0000256" key="5">
    <source>
        <dbReference type="ARBA" id="ARBA00023136"/>
    </source>
</evidence>
<keyword evidence="6 8" id="KW-0675">Receptor</keyword>
<feature type="transmembrane region" description="Helical" evidence="8">
    <location>
        <begin position="508"/>
        <end position="529"/>
    </location>
</feature>
<sequence length="649" mass="76171">MASGSREHDRVRIFRKRIREHLPEFTAAGFFIITRTTIYNIIEVVVFLYIVVVQFHLTSHKQNISVAVGFNYVEYFSSINMARHGQTISFLEPLIARIAIVFCILPSYSFQQHNSTSKHILFNCYSFIFTATISVAVVYMFYLRVQWLYDAMHPVVIFLEIGRDSVGIVLILFSAYRSTIQKDKWYQLIGYFRQLESPKINRWISRSHTKSSIFSKPNCLFVINVLVFILLNVSKAAYLASIDYARYWYFYWFLNFVEHIELVHFHILYNLFLCVNYQMGILTEILSLKGDIQFLMEKIKDVHQLIDRILETMNDFFGWTVLLILTHRVLRILFALTMPMSPSPVFIGREIQEHTLFYHYNILVGLYSLSVWKRKEWQKLFVSFDQLESTENLNTKFQKEEHIFTNINIIFFFNTVLYTIVIGSSVFMEGEYFRIEMKYNWNYIVQAYTELLHIFLMYNLILAIKNKYECINGILETKINPLDLIHQIDIAENLYYIMDEIVALFNNLCGWSMLLVILHRVIIVLYALSAPLAPSYIVNGKTLTRSPDLLLINICFSLVSLVMVMICCIDVTKKEPVKLVKSSIILQKNLSIDSKEYARLELFKIRVTEILPIFTAAGFFQIERSTILSVISVITTYFIVVVQFYLSSR</sequence>
<dbReference type="GO" id="GO:0008049">
    <property type="term" value="P:male courtship behavior"/>
    <property type="evidence" value="ECO:0007669"/>
    <property type="project" value="TreeGrafter"/>
</dbReference>
<accession>A0A9P0DR37</accession>
<dbReference type="GO" id="GO:0050909">
    <property type="term" value="P:sensory perception of taste"/>
    <property type="evidence" value="ECO:0007669"/>
    <property type="project" value="InterPro"/>
</dbReference>
<comment type="subcellular location">
    <subcellularLocation>
        <location evidence="1 8">Cell membrane</location>
        <topology evidence="1 8">Multi-pass membrane protein</topology>
    </subcellularLocation>
</comment>
<dbReference type="EMBL" id="OU896711">
    <property type="protein sequence ID" value="CAH1169640.1"/>
    <property type="molecule type" value="Genomic_DNA"/>
</dbReference>
<dbReference type="OrthoDB" id="7763451at2759"/>
<dbReference type="Pfam" id="PF08395">
    <property type="entry name" value="7tm_7"/>
    <property type="match status" value="1"/>
</dbReference>
<feature type="transmembrane region" description="Helical" evidence="8">
    <location>
        <begin position="25"/>
        <end position="52"/>
    </location>
</feature>
<keyword evidence="3 8" id="KW-0812">Transmembrane</keyword>
<comment type="function">
    <text evidence="8">Gustatory receptor which mediates acceptance or avoidance behavior, depending on its substrates.</text>
</comment>
<evidence type="ECO:0000256" key="2">
    <source>
        <dbReference type="ARBA" id="ARBA00022475"/>
    </source>
</evidence>
<keyword evidence="7 8" id="KW-0807">Transducer</keyword>
<evidence type="ECO:0000313" key="9">
    <source>
        <dbReference type="EMBL" id="CAH1169640.1"/>
    </source>
</evidence>
<feature type="transmembrane region" description="Helical" evidence="8">
    <location>
        <begin position="403"/>
        <end position="423"/>
    </location>
</feature>
<dbReference type="PANTHER" id="PTHR21143">
    <property type="entry name" value="INVERTEBRATE GUSTATORY RECEPTOR"/>
    <property type="match status" value="1"/>
</dbReference>
<gene>
    <name evidence="9" type="ORF">PHAECO_LOCUS8892</name>
</gene>
<feature type="transmembrane region" description="Helical" evidence="8">
    <location>
        <begin position="219"/>
        <end position="238"/>
    </location>
</feature>
<name>A0A9P0DR37_PHACE</name>
<feature type="transmembrane region" description="Helical" evidence="8">
    <location>
        <begin position="250"/>
        <end position="272"/>
    </location>
</feature>
<dbReference type="GO" id="GO:0030424">
    <property type="term" value="C:axon"/>
    <property type="evidence" value="ECO:0007669"/>
    <property type="project" value="TreeGrafter"/>
</dbReference>
<dbReference type="GO" id="GO:0007635">
    <property type="term" value="P:chemosensory behavior"/>
    <property type="evidence" value="ECO:0007669"/>
    <property type="project" value="TreeGrafter"/>
</dbReference>
<evidence type="ECO:0000256" key="7">
    <source>
        <dbReference type="ARBA" id="ARBA00023224"/>
    </source>
</evidence>
<keyword evidence="2 8" id="KW-1003">Cell membrane</keyword>
<keyword evidence="4 8" id="KW-1133">Transmembrane helix</keyword>
<feature type="transmembrane region" description="Helical" evidence="8">
    <location>
        <begin position="627"/>
        <end position="646"/>
    </location>
</feature>
<dbReference type="Proteomes" id="UP001153737">
    <property type="component" value="Chromosome 5"/>
</dbReference>
<dbReference type="GO" id="GO:0043025">
    <property type="term" value="C:neuronal cell body"/>
    <property type="evidence" value="ECO:0007669"/>
    <property type="project" value="TreeGrafter"/>
</dbReference>
<evidence type="ECO:0000256" key="1">
    <source>
        <dbReference type="ARBA" id="ARBA00004651"/>
    </source>
</evidence>
<comment type="similarity">
    <text evidence="8">Belongs to the insect chemoreceptor superfamily. Gustatory receptor (GR) family.</text>
</comment>
<dbReference type="GO" id="GO:0007165">
    <property type="term" value="P:signal transduction"/>
    <property type="evidence" value="ECO:0007669"/>
    <property type="project" value="UniProtKB-KW"/>
</dbReference>
<evidence type="ECO:0000313" key="10">
    <source>
        <dbReference type="Proteomes" id="UP001153737"/>
    </source>
</evidence>
<protein>
    <recommendedName>
        <fullName evidence="8">Gustatory receptor</fullName>
    </recommendedName>
</protein>
<dbReference type="GO" id="GO:0005886">
    <property type="term" value="C:plasma membrane"/>
    <property type="evidence" value="ECO:0007669"/>
    <property type="project" value="UniProtKB-SubCell"/>
</dbReference>
<dbReference type="PANTHER" id="PTHR21143:SF104">
    <property type="entry name" value="GUSTATORY RECEPTOR 8A-RELATED"/>
    <property type="match status" value="1"/>
</dbReference>
<feature type="transmembrane region" description="Helical" evidence="8">
    <location>
        <begin position="316"/>
        <end position="336"/>
    </location>
</feature>
<comment type="caution">
    <text evidence="8">Lacks conserved residue(s) required for the propagation of feature annotation.</text>
</comment>
<evidence type="ECO:0000256" key="8">
    <source>
        <dbReference type="RuleBase" id="RU363108"/>
    </source>
</evidence>
<dbReference type="GO" id="GO:0030425">
    <property type="term" value="C:dendrite"/>
    <property type="evidence" value="ECO:0007669"/>
    <property type="project" value="TreeGrafter"/>
</dbReference>
<reference evidence="9" key="2">
    <citation type="submission" date="2022-10" db="EMBL/GenBank/DDBJ databases">
        <authorList>
            <consortium name="ENA_rothamsted_submissions"/>
            <consortium name="culmorum"/>
            <person name="King R."/>
        </authorList>
    </citation>
    <scope>NUCLEOTIDE SEQUENCE</scope>
</reference>
<dbReference type="InterPro" id="IPR013604">
    <property type="entry name" value="7TM_chemorcpt"/>
</dbReference>
<feature type="transmembrane region" description="Helical" evidence="8">
    <location>
        <begin position="120"/>
        <end position="143"/>
    </location>
</feature>
<reference evidence="9" key="1">
    <citation type="submission" date="2022-01" db="EMBL/GenBank/DDBJ databases">
        <authorList>
            <person name="King R."/>
        </authorList>
    </citation>
    <scope>NUCLEOTIDE SEQUENCE</scope>
</reference>
<evidence type="ECO:0000256" key="4">
    <source>
        <dbReference type="ARBA" id="ARBA00022989"/>
    </source>
</evidence>
<proteinExistence type="inferred from homology"/>